<feature type="region of interest" description="Disordered" evidence="1">
    <location>
        <begin position="23"/>
        <end position="67"/>
    </location>
</feature>
<proteinExistence type="predicted"/>
<evidence type="ECO:0000256" key="1">
    <source>
        <dbReference type="SAM" id="MobiDB-lite"/>
    </source>
</evidence>
<dbReference type="RefSeq" id="WP_345003150.1">
    <property type="nucleotide sequence ID" value="NZ_BAAAXV010000012.1"/>
</dbReference>
<organism evidence="2 3">
    <name type="scientific">Nonomuraea helvata</name>
    <dbReference type="NCBI Taxonomy" id="37484"/>
    <lineage>
        <taxon>Bacteria</taxon>
        <taxon>Bacillati</taxon>
        <taxon>Actinomycetota</taxon>
        <taxon>Actinomycetes</taxon>
        <taxon>Streptosporangiales</taxon>
        <taxon>Streptosporangiaceae</taxon>
        <taxon>Nonomuraea</taxon>
    </lineage>
</organism>
<evidence type="ECO:0000313" key="3">
    <source>
        <dbReference type="Proteomes" id="UP001589532"/>
    </source>
</evidence>
<sequence length="90" mass="9789">MDLVHHEVEQLFLGGDVSVQPHRADLQAGGDLAQRPRLQPGLAGQRDGGEDDALPVEGQRASRRLGPVPHGHGYIELLRYIVTIKYSVSA</sequence>
<protein>
    <submittedName>
        <fullName evidence="2">Uncharacterized protein</fullName>
    </submittedName>
</protein>
<accession>A0ABV5S9C4</accession>
<comment type="caution">
    <text evidence="2">The sequence shown here is derived from an EMBL/GenBank/DDBJ whole genome shotgun (WGS) entry which is preliminary data.</text>
</comment>
<evidence type="ECO:0000313" key="2">
    <source>
        <dbReference type="EMBL" id="MFB9627408.1"/>
    </source>
</evidence>
<dbReference type="EMBL" id="JBHMBW010000032">
    <property type="protein sequence ID" value="MFB9627408.1"/>
    <property type="molecule type" value="Genomic_DNA"/>
</dbReference>
<reference evidence="2 3" key="1">
    <citation type="submission" date="2024-09" db="EMBL/GenBank/DDBJ databases">
        <authorList>
            <person name="Sun Q."/>
            <person name="Mori K."/>
        </authorList>
    </citation>
    <scope>NUCLEOTIDE SEQUENCE [LARGE SCALE GENOMIC DNA]</scope>
    <source>
        <strain evidence="2 3">JCM 3143</strain>
    </source>
</reference>
<keyword evidence="3" id="KW-1185">Reference proteome</keyword>
<name>A0ABV5S9C4_9ACTN</name>
<dbReference type="Proteomes" id="UP001589532">
    <property type="component" value="Unassembled WGS sequence"/>
</dbReference>
<gene>
    <name evidence="2" type="ORF">ACFFSA_30375</name>
</gene>